<keyword evidence="3" id="KW-1185">Reference proteome</keyword>
<dbReference type="GeneID" id="43653633"/>
<keyword evidence="1" id="KW-0812">Transmembrane</keyword>
<dbReference type="Proteomes" id="UP000326268">
    <property type="component" value="Unassembled WGS sequence"/>
</dbReference>
<keyword evidence="1" id="KW-1133">Transmembrane helix</keyword>
<protein>
    <submittedName>
        <fullName evidence="2">Uncharacterized protein</fullName>
    </submittedName>
</protein>
<proteinExistence type="predicted"/>
<name>A0A5N6ZM68_9EURO</name>
<sequence>MRSSEHGYYLHWWLCITVHVSVLILALKWVLLTRSSIYPYIYISIYLSLRQETGEKPDQCYGLAHDISHLPSLVSSN</sequence>
<dbReference type="AlphaFoldDB" id="A0A5N6ZM68"/>
<gene>
    <name evidence="2" type="ORF">BDV27DRAFT_138255</name>
</gene>
<feature type="transmembrane region" description="Helical" evidence="1">
    <location>
        <begin position="12"/>
        <end position="31"/>
    </location>
</feature>
<evidence type="ECO:0000313" key="3">
    <source>
        <dbReference type="Proteomes" id="UP000326268"/>
    </source>
</evidence>
<keyword evidence="1" id="KW-0472">Membrane</keyword>
<reference evidence="2 3" key="1">
    <citation type="submission" date="2019-04" db="EMBL/GenBank/DDBJ databases">
        <title>Friends and foes A comparative genomics studyof 23 Aspergillus species from section Flavi.</title>
        <authorList>
            <consortium name="DOE Joint Genome Institute"/>
            <person name="Kjaerbolling I."/>
            <person name="Vesth T."/>
            <person name="Frisvad J.C."/>
            <person name="Nybo J.L."/>
            <person name="Theobald S."/>
            <person name="Kildgaard S."/>
            <person name="Isbrandt T."/>
            <person name="Kuo A."/>
            <person name="Sato A."/>
            <person name="Lyhne E.K."/>
            <person name="Kogle M.E."/>
            <person name="Wiebenga A."/>
            <person name="Kun R.S."/>
            <person name="Lubbers R.J."/>
            <person name="Makela M.R."/>
            <person name="Barry K."/>
            <person name="Chovatia M."/>
            <person name="Clum A."/>
            <person name="Daum C."/>
            <person name="Haridas S."/>
            <person name="He G."/>
            <person name="LaButti K."/>
            <person name="Lipzen A."/>
            <person name="Mondo S."/>
            <person name="Riley R."/>
            <person name="Salamov A."/>
            <person name="Simmons B.A."/>
            <person name="Magnuson J.K."/>
            <person name="Henrissat B."/>
            <person name="Mortensen U.H."/>
            <person name="Larsen T.O."/>
            <person name="Devries R.P."/>
            <person name="Grigoriev I.V."/>
            <person name="Machida M."/>
            <person name="Baker S.E."/>
            <person name="Andersen M.R."/>
        </authorList>
    </citation>
    <scope>NUCLEOTIDE SEQUENCE [LARGE SCALE GENOMIC DNA]</scope>
    <source>
        <strain evidence="2 3">CBS 763.97</strain>
    </source>
</reference>
<organism evidence="2 3">
    <name type="scientific">Aspergillus caelatus</name>
    <dbReference type="NCBI Taxonomy" id="61420"/>
    <lineage>
        <taxon>Eukaryota</taxon>
        <taxon>Fungi</taxon>
        <taxon>Dikarya</taxon>
        <taxon>Ascomycota</taxon>
        <taxon>Pezizomycotina</taxon>
        <taxon>Eurotiomycetes</taxon>
        <taxon>Eurotiomycetidae</taxon>
        <taxon>Eurotiales</taxon>
        <taxon>Aspergillaceae</taxon>
        <taxon>Aspergillus</taxon>
        <taxon>Aspergillus subgen. Circumdati</taxon>
    </lineage>
</organism>
<evidence type="ECO:0000313" key="2">
    <source>
        <dbReference type="EMBL" id="KAE8358076.1"/>
    </source>
</evidence>
<evidence type="ECO:0000256" key="1">
    <source>
        <dbReference type="SAM" id="Phobius"/>
    </source>
</evidence>
<dbReference type="EMBL" id="ML737930">
    <property type="protein sequence ID" value="KAE8358076.1"/>
    <property type="molecule type" value="Genomic_DNA"/>
</dbReference>
<accession>A0A5N6ZM68</accession>
<dbReference type="RefSeq" id="XP_031921157.1">
    <property type="nucleotide sequence ID" value="XM_032069187.1"/>
</dbReference>